<dbReference type="Proteomes" id="UP000595446">
    <property type="component" value="Chromosome"/>
</dbReference>
<dbReference type="AlphaFoldDB" id="A0A7R7TU58"/>
<keyword evidence="2" id="KW-1185">Reference proteome</keyword>
<gene>
    <name evidence="1" type="ORF">MHEC_13120</name>
</gene>
<dbReference type="EMBL" id="AP024237">
    <property type="protein sequence ID" value="BCO34879.1"/>
    <property type="molecule type" value="Genomic_DNA"/>
</dbReference>
<organism evidence="1 2">
    <name type="scientific">Mycobacterium heckeshornense</name>
    <dbReference type="NCBI Taxonomy" id="110505"/>
    <lineage>
        <taxon>Bacteria</taxon>
        <taxon>Bacillati</taxon>
        <taxon>Actinomycetota</taxon>
        <taxon>Actinomycetes</taxon>
        <taxon>Mycobacteriales</taxon>
        <taxon>Mycobacteriaceae</taxon>
        <taxon>Mycobacterium</taxon>
    </lineage>
</organism>
<name>A0A7R7TU58_9MYCO</name>
<evidence type="ECO:0000313" key="2">
    <source>
        <dbReference type="Proteomes" id="UP000595446"/>
    </source>
</evidence>
<reference evidence="1 2" key="1">
    <citation type="submission" date="2020-12" db="EMBL/GenBank/DDBJ databases">
        <title>Complete genome sequence of Mycobacterium heckeshornense JCM 15655T, closely related to a pathogenic non-tuberculous mycobacterial species Mycobacterium xenopi.</title>
        <authorList>
            <person name="Yoshida M."/>
            <person name="Fukano H."/>
            <person name="Asakura T."/>
            <person name="Suzuki M."/>
            <person name="Hoshino Y."/>
        </authorList>
    </citation>
    <scope>NUCLEOTIDE SEQUENCE [LARGE SCALE GENOMIC DNA]</scope>
    <source>
        <strain evidence="1 2">JCM 15655</strain>
    </source>
</reference>
<evidence type="ECO:0000313" key="1">
    <source>
        <dbReference type="EMBL" id="BCO34879.1"/>
    </source>
</evidence>
<proteinExistence type="predicted"/>
<accession>A0A7R7TU58</accession>
<protein>
    <submittedName>
        <fullName evidence="1">Uncharacterized protein</fullName>
    </submittedName>
</protein>
<sequence length="38" mass="4701">MIKLGPGHRYRFQYDRREVERRHFDLLAAVKIAVRVFR</sequence>